<dbReference type="RefSeq" id="WP_137118663.1">
    <property type="nucleotide sequence ID" value="NZ_CP032325.1"/>
</dbReference>
<accession>A0A4D8PPM1</accession>
<evidence type="ECO:0000313" key="2">
    <source>
        <dbReference type="Proteomes" id="UP000298595"/>
    </source>
</evidence>
<dbReference type="KEGG" id="aare:D3093_32340"/>
<dbReference type="Gene3D" id="3.10.129.10">
    <property type="entry name" value="Hotdog Thioesterase"/>
    <property type="match status" value="1"/>
</dbReference>
<dbReference type="SUPFAM" id="SSF54637">
    <property type="entry name" value="Thioesterase/thiol ester dehydrase-isomerase"/>
    <property type="match status" value="1"/>
</dbReference>
<geneLocation type="plasmid" evidence="1 2">
    <name>p4</name>
</geneLocation>
<dbReference type="EMBL" id="CP032325">
    <property type="protein sequence ID" value="QCN99926.1"/>
    <property type="molecule type" value="Genomic_DNA"/>
</dbReference>
<organism evidence="1 2">
    <name type="scientific">Azospirillum argentinense</name>
    <dbReference type="NCBI Taxonomy" id="2970906"/>
    <lineage>
        <taxon>Bacteria</taxon>
        <taxon>Pseudomonadati</taxon>
        <taxon>Pseudomonadota</taxon>
        <taxon>Alphaproteobacteria</taxon>
        <taxon>Rhodospirillales</taxon>
        <taxon>Azospirillaceae</taxon>
        <taxon>Azospirillum</taxon>
    </lineage>
</organism>
<keyword evidence="1" id="KW-0614">Plasmid</keyword>
<reference evidence="1 2" key="1">
    <citation type="submission" date="2018-09" db="EMBL/GenBank/DDBJ databases">
        <title>Whole genome based analysis of evolution and adaptive divergence in Indian and Brazilian strains of Azospirillum brasilense.</title>
        <authorList>
            <person name="Singh C."/>
            <person name="Tripathi A.K."/>
        </authorList>
    </citation>
    <scope>NUCLEOTIDE SEQUENCE [LARGE SCALE GENOMIC DNA]</scope>
    <source>
        <strain evidence="1 2">MTCC4035</strain>
        <plasmid evidence="1 2">p4</plasmid>
    </source>
</reference>
<dbReference type="AlphaFoldDB" id="A0A4D8PPM1"/>
<proteinExistence type="predicted"/>
<name>A0A4D8PPM1_9PROT</name>
<dbReference type="InterPro" id="IPR029069">
    <property type="entry name" value="HotDog_dom_sf"/>
</dbReference>
<gene>
    <name evidence="1" type="ORF">D3093_32340</name>
</gene>
<sequence>MRAFAYPYLVTFDDTMAYGTHHFLTNFKFQCAAREALLFGKIIDGQQDWHEELAGTVMLTRDGYTRNMTAVPVGERVVVFMTFEEPSISSLRLCFRTISNKGEPVACGYQTIVCVGSDGKGLVDLPHVFTQFRDLLEEPFKDPSFEERARRGDRWTRELFTPELVRCAVRLANAPAWDSFPRILDEPSGGGEP</sequence>
<dbReference type="Proteomes" id="UP000298595">
    <property type="component" value="Plasmid p4"/>
</dbReference>
<evidence type="ECO:0000313" key="1">
    <source>
        <dbReference type="EMBL" id="QCN99926.1"/>
    </source>
</evidence>
<protein>
    <submittedName>
        <fullName evidence="1">Uncharacterized protein</fullName>
    </submittedName>
</protein>